<gene>
    <name evidence="3" type="primary">Hsd17b6</name>
    <name evidence="3" type="ORF">AWC38_SpisGene11216</name>
</gene>
<evidence type="ECO:0000313" key="3">
    <source>
        <dbReference type="EMBL" id="PFX24210.1"/>
    </source>
</evidence>
<dbReference type="PANTHER" id="PTHR43313:SF50">
    <property type="entry name" value="GH26015P"/>
    <property type="match status" value="1"/>
</dbReference>
<proteinExistence type="inferred from homology"/>
<keyword evidence="4" id="KW-1185">Reference proteome</keyword>
<dbReference type="InterPro" id="IPR036291">
    <property type="entry name" value="NAD(P)-bd_dom_sf"/>
</dbReference>
<accession>A0A2B4S5Y7</accession>
<dbReference type="PRINTS" id="PR00081">
    <property type="entry name" value="GDHRDH"/>
</dbReference>
<evidence type="ECO:0000313" key="4">
    <source>
        <dbReference type="Proteomes" id="UP000225706"/>
    </source>
</evidence>
<keyword evidence="1" id="KW-0560">Oxidoreductase</keyword>
<dbReference type="EMBL" id="LSMT01000183">
    <property type="protein sequence ID" value="PFX24210.1"/>
    <property type="molecule type" value="Genomic_DNA"/>
</dbReference>
<protein>
    <submittedName>
        <fullName evidence="3">17-beta-hydroxysteroid dehydrogenase type 6</fullName>
    </submittedName>
</protein>
<dbReference type="STRING" id="50429.A0A2B4S5Y7"/>
<evidence type="ECO:0000256" key="1">
    <source>
        <dbReference type="ARBA" id="ARBA00023002"/>
    </source>
</evidence>
<evidence type="ECO:0000256" key="2">
    <source>
        <dbReference type="RuleBase" id="RU000363"/>
    </source>
</evidence>
<dbReference type="InterPro" id="IPR002347">
    <property type="entry name" value="SDR_fam"/>
</dbReference>
<dbReference type="OrthoDB" id="5296at2759"/>
<comment type="caution">
    <text evidence="3">The sequence shown here is derived from an EMBL/GenBank/DDBJ whole genome shotgun (WGS) entry which is preliminary data.</text>
</comment>
<dbReference type="Proteomes" id="UP000225706">
    <property type="component" value="Unassembled WGS sequence"/>
</dbReference>
<dbReference type="Gene3D" id="3.40.50.720">
    <property type="entry name" value="NAD(P)-binding Rossmann-like Domain"/>
    <property type="match status" value="1"/>
</dbReference>
<name>A0A2B4S5Y7_STYPI</name>
<organism evidence="3 4">
    <name type="scientific">Stylophora pistillata</name>
    <name type="common">Smooth cauliflower coral</name>
    <dbReference type="NCBI Taxonomy" id="50429"/>
    <lineage>
        <taxon>Eukaryota</taxon>
        <taxon>Metazoa</taxon>
        <taxon>Cnidaria</taxon>
        <taxon>Anthozoa</taxon>
        <taxon>Hexacorallia</taxon>
        <taxon>Scleractinia</taxon>
        <taxon>Astrocoeniina</taxon>
        <taxon>Pocilloporidae</taxon>
        <taxon>Stylophora</taxon>
    </lineage>
</organism>
<dbReference type="PROSITE" id="PS00061">
    <property type="entry name" value="ADH_SHORT"/>
    <property type="match status" value="1"/>
</dbReference>
<dbReference type="AlphaFoldDB" id="A0A2B4S5Y7"/>
<dbReference type="GO" id="GO:0016491">
    <property type="term" value="F:oxidoreductase activity"/>
    <property type="evidence" value="ECO:0007669"/>
    <property type="project" value="UniProtKB-KW"/>
</dbReference>
<dbReference type="InterPro" id="IPR020904">
    <property type="entry name" value="Sc_DH/Rdtase_CS"/>
</dbReference>
<comment type="similarity">
    <text evidence="2">Belongs to the short-chain dehydrogenases/reductases (SDR) family.</text>
</comment>
<dbReference type="SUPFAM" id="SSF51735">
    <property type="entry name" value="NAD(P)-binding Rossmann-fold domains"/>
    <property type="match status" value="1"/>
</dbReference>
<reference evidence="4" key="1">
    <citation type="journal article" date="2017" name="bioRxiv">
        <title>Comparative analysis of the genomes of Stylophora pistillata and Acropora digitifera provides evidence for extensive differences between species of corals.</title>
        <authorList>
            <person name="Voolstra C.R."/>
            <person name="Li Y."/>
            <person name="Liew Y.J."/>
            <person name="Baumgarten S."/>
            <person name="Zoccola D."/>
            <person name="Flot J.-F."/>
            <person name="Tambutte S."/>
            <person name="Allemand D."/>
            <person name="Aranda M."/>
        </authorList>
    </citation>
    <scope>NUCLEOTIDE SEQUENCE [LARGE SCALE GENOMIC DNA]</scope>
</reference>
<dbReference type="PRINTS" id="PR00080">
    <property type="entry name" value="SDRFAMILY"/>
</dbReference>
<dbReference type="Pfam" id="PF00106">
    <property type="entry name" value="adh_short"/>
    <property type="match status" value="1"/>
</dbReference>
<sequence>MASAIVTLSFVVLGLATTYYILRWIFLSLRGDEEKIAGLKNKYVLITGCGSGFGKEITLRLDQLGFRVIATCRTKSGEESVKAICSDRVKTYCMDVTNISQVQEVFESIKNEIPADEGLWGLVNNAGKLTVDMIEWQPLESFKEIVDVNLWGMMYVTKTFLPLIKKARGRVLNVGSILGRITLPYMTAYAISKYGVEAFSDALRRETRPWGVNVSIIEAGAHKTKLVSGDVLINQWQSMWDGLSEEMKQEYGQEGLQKGLVSLKLFDSVASPHIHKVVNSVVHALTSRNPQTRYVIGLDAKALVCLSMLPAGITDFLFRIMALSPEPRLKKNNR</sequence>
<dbReference type="GO" id="GO:0008202">
    <property type="term" value="P:steroid metabolic process"/>
    <property type="evidence" value="ECO:0007669"/>
    <property type="project" value="TreeGrafter"/>
</dbReference>
<dbReference type="PANTHER" id="PTHR43313">
    <property type="entry name" value="SHORT-CHAIN DEHYDROGENASE/REDUCTASE FAMILY 9C"/>
    <property type="match status" value="1"/>
</dbReference>